<protein>
    <submittedName>
        <fullName evidence="1">Uncharacterized protein</fullName>
    </submittedName>
</protein>
<comment type="caution">
    <text evidence="1">The sequence shown here is derived from an EMBL/GenBank/DDBJ whole genome shotgun (WGS) entry which is preliminary data.</text>
</comment>
<proteinExistence type="predicted"/>
<dbReference type="Proteomes" id="UP001189757">
    <property type="component" value="Unassembled WGS sequence"/>
</dbReference>
<organism evidence="1 2">
    <name type="scientific">Ralstonia flaminis</name>
    <dbReference type="NCBI Taxonomy" id="3058597"/>
    <lineage>
        <taxon>Bacteria</taxon>
        <taxon>Pseudomonadati</taxon>
        <taxon>Pseudomonadota</taxon>
        <taxon>Betaproteobacteria</taxon>
        <taxon>Burkholderiales</taxon>
        <taxon>Burkholderiaceae</taxon>
        <taxon>Ralstonia</taxon>
    </lineage>
</organism>
<gene>
    <name evidence="1" type="ORF">LMG18101_02605</name>
</gene>
<accession>A0ABN9JP74</accession>
<sequence length="100" mass="11562">MGSIRGNFPESNMYAIVRWVADEGQVAPRTEGADFAKNWKIGVRASFYYVIGEYEKCSLEMHKFLEMIDKRTEAFFILSFQMEEVYAIKDDSGVRIVGEF</sequence>
<evidence type="ECO:0000313" key="1">
    <source>
        <dbReference type="EMBL" id="CAJ0815494.1"/>
    </source>
</evidence>
<name>A0ABN9JP74_9RALS</name>
<evidence type="ECO:0000313" key="2">
    <source>
        <dbReference type="Proteomes" id="UP001189757"/>
    </source>
</evidence>
<keyword evidence="2" id="KW-1185">Reference proteome</keyword>
<dbReference type="EMBL" id="CATZLL010000007">
    <property type="protein sequence ID" value="CAJ0815494.1"/>
    <property type="molecule type" value="Genomic_DNA"/>
</dbReference>
<reference evidence="1 2" key="1">
    <citation type="submission" date="2023-07" db="EMBL/GenBank/DDBJ databases">
        <authorList>
            <person name="Peeters C."/>
        </authorList>
    </citation>
    <scope>NUCLEOTIDE SEQUENCE [LARGE SCALE GENOMIC DNA]</scope>
    <source>
        <strain evidence="1 2">LMG 18101</strain>
    </source>
</reference>